<evidence type="ECO:0008006" key="5">
    <source>
        <dbReference type="Google" id="ProtNLM"/>
    </source>
</evidence>
<dbReference type="GeneID" id="6758325"/>
<dbReference type="AlphaFoldDB" id="B3S9Y6"/>
<proteinExistence type="predicted"/>
<feature type="compositionally biased region" description="Polar residues" evidence="1">
    <location>
        <begin position="44"/>
        <end position="58"/>
    </location>
</feature>
<dbReference type="HOGENOM" id="CLU_1206160_0_0_1"/>
<accession>B3S9Y6</accession>
<dbReference type="GO" id="GO:0060271">
    <property type="term" value="P:cilium assembly"/>
    <property type="evidence" value="ECO:0000318"/>
    <property type="project" value="GO_Central"/>
</dbReference>
<dbReference type="eggNOG" id="KOG3783">
    <property type="taxonomic scope" value="Eukaryota"/>
</dbReference>
<gene>
    <name evidence="3" type="ORF">TRIADDRAFT_61071</name>
</gene>
<keyword evidence="2" id="KW-0732">Signal</keyword>
<evidence type="ECO:0000256" key="2">
    <source>
        <dbReference type="SAM" id="SignalP"/>
    </source>
</evidence>
<organism evidence="3 4">
    <name type="scientific">Trichoplax adhaerens</name>
    <name type="common">Trichoplax reptans</name>
    <dbReference type="NCBI Taxonomy" id="10228"/>
    <lineage>
        <taxon>Eukaryota</taxon>
        <taxon>Metazoa</taxon>
        <taxon>Placozoa</taxon>
        <taxon>Uniplacotomia</taxon>
        <taxon>Trichoplacea</taxon>
        <taxon>Trichoplacidae</taxon>
        <taxon>Trichoplax</taxon>
    </lineage>
</organism>
<dbReference type="OrthoDB" id="2154985at2759"/>
<sequence length="230" mass="26063">MKMIVLLLQISMIVSIHSRADSATSDIIIQHLRRASDECFQGVQAENGNNDDVSTSSLAKEDNNPTADADDKLDEIQSQNDPNSKGHPIEKQFQVLNTANQYKDVILQPHNYVLLILEVIYLWGAIRICGDHQLRQFLIETERSQESYISSLQVFMLGILHLQLRDIQLAEQYLKEAVRISKKSRQDNYIAPYATYELGLLLTEHAQGVSQGKSLLNQAKRLRPGKSITF</sequence>
<keyword evidence="4" id="KW-1185">Reference proteome</keyword>
<evidence type="ECO:0000313" key="4">
    <source>
        <dbReference type="Proteomes" id="UP000009022"/>
    </source>
</evidence>
<dbReference type="KEGG" id="tad:TRIADDRAFT_61071"/>
<feature type="chain" id="PRO_5002797334" description="MalT-like TPR region domain-containing protein" evidence="2">
    <location>
        <begin position="19"/>
        <end position="230"/>
    </location>
</feature>
<name>B3S9Y6_TRIAD</name>
<dbReference type="InParanoid" id="B3S9Y6"/>
<evidence type="ECO:0000313" key="3">
    <source>
        <dbReference type="EMBL" id="EDV20347.1"/>
    </source>
</evidence>
<dbReference type="CTD" id="6758325"/>
<dbReference type="Proteomes" id="UP000009022">
    <property type="component" value="Unassembled WGS sequence"/>
</dbReference>
<reference evidence="3 4" key="1">
    <citation type="journal article" date="2008" name="Nature">
        <title>The Trichoplax genome and the nature of placozoans.</title>
        <authorList>
            <person name="Srivastava M."/>
            <person name="Begovic E."/>
            <person name="Chapman J."/>
            <person name="Putnam N.H."/>
            <person name="Hellsten U."/>
            <person name="Kawashima T."/>
            <person name="Kuo A."/>
            <person name="Mitros T."/>
            <person name="Salamov A."/>
            <person name="Carpenter M.L."/>
            <person name="Signorovitch A.Y."/>
            <person name="Moreno M.A."/>
            <person name="Kamm K."/>
            <person name="Grimwood J."/>
            <person name="Schmutz J."/>
            <person name="Shapiro H."/>
            <person name="Grigoriev I.V."/>
            <person name="Buss L.W."/>
            <person name="Schierwater B."/>
            <person name="Dellaporta S.L."/>
            <person name="Rokhsar D.S."/>
        </authorList>
    </citation>
    <scope>NUCLEOTIDE SEQUENCE [LARGE SCALE GENOMIC DNA]</scope>
    <source>
        <strain evidence="3 4">Grell-BS-1999</strain>
    </source>
</reference>
<feature type="signal peptide" evidence="2">
    <location>
        <begin position="1"/>
        <end position="18"/>
    </location>
</feature>
<dbReference type="PhylomeDB" id="B3S9Y6"/>
<dbReference type="PANTHER" id="PTHR31859:SF1">
    <property type="entry name" value="TETRATRICOPEPTIDE REPEAT PROTEIN 39C"/>
    <property type="match status" value="1"/>
</dbReference>
<evidence type="ECO:0000256" key="1">
    <source>
        <dbReference type="SAM" id="MobiDB-lite"/>
    </source>
</evidence>
<dbReference type="PANTHER" id="PTHR31859">
    <property type="entry name" value="TETRATRICOPEPTIDE REPEAT PROTEIN 39 FAMILY MEMBER"/>
    <property type="match status" value="1"/>
</dbReference>
<dbReference type="InterPro" id="IPR019412">
    <property type="entry name" value="IML2/TPR_39"/>
</dbReference>
<protein>
    <recommendedName>
        <fullName evidence="5">MalT-like TPR region domain-containing protein</fullName>
    </recommendedName>
</protein>
<feature type="region of interest" description="Disordered" evidence="1">
    <location>
        <begin position="44"/>
        <end position="88"/>
    </location>
</feature>
<dbReference type="RefSeq" id="XP_002117041.1">
    <property type="nucleotide sequence ID" value="XM_002117005.1"/>
</dbReference>
<dbReference type="EMBL" id="DS985260">
    <property type="protein sequence ID" value="EDV20347.1"/>
    <property type="molecule type" value="Genomic_DNA"/>
</dbReference>